<dbReference type="Gene3D" id="3.20.20.140">
    <property type="entry name" value="Metal-dependent hydrolases"/>
    <property type="match status" value="1"/>
</dbReference>
<keyword evidence="7" id="KW-1185">Reference proteome</keyword>
<dbReference type="GO" id="GO:0016814">
    <property type="term" value="F:hydrolase activity, acting on carbon-nitrogen (but not peptide) bonds, in cyclic amidines"/>
    <property type="evidence" value="ECO:0007669"/>
    <property type="project" value="UniProtKB-ARBA"/>
</dbReference>
<keyword evidence="4" id="KW-0862">Zinc</keyword>
<evidence type="ECO:0000256" key="2">
    <source>
        <dbReference type="ARBA" id="ARBA00022723"/>
    </source>
</evidence>
<name>A0A194VS57_CYTMA</name>
<dbReference type="AlphaFoldDB" id="A0A194VS57"/>
<dbReference type="GO" id="GO:0019239">
    <property type="term" value="F:deaminase activity"/>
    <property type="evidence" value="ECO:0007669"/>
    <property type="project" value="InterPro"/>
</dbReference>
<dbReference type="InterPro" id="IPR006330">
    <property type="entry name" value="Ado/ade_deaminase"/>
</dbReference>
<dbReference type="EMBL" id="CM003099">
    <property type="protein sequence ID" value="KUI66768.1"/>
    <property type="molecule type" value="Genomic_DNA"/>
</dbReference>
<dbReference type="PANTHER" id="PTHR43114">
    <property type="entry name" value="ADENINE DEAMINASE"/>
    <property type="match status" value="1"/>
</dbReference>
<dbReference type="SUPFAM" id="SSF51556">
    <property type="entry name" value="Metallo-dependent hydrolases"/>
    <property type="match status" value="1"/>
</dbReference>
<organism evidence="6 7">
    <name type="scientific">Cytospora mali</name>
    <name type="common">Apple Valsa canker fungus</name>
    <name type="synonym">Valsa mali</name>
    <dbReference type="NCBI Taxonomy" id="578113"/>
    <lineage>
        <taxon>Eukaryota</taxon>
        <taxon>Fungi</taxon>
        <taxon>Dikarya</taxon>
        <taxon>Ascomycota</taxon>
        <taxon>Pezizomycotina</taxon>
        <taxon>Sordariomycetes</taxon>
        <taxon>Sordariomycetidae</taxon>
        <taxon>Diaporthales</taxon>
        <taxon>Cytosporaceae</taxon>
        <taxon>Cytospora</taxon>
    </lineage>
</organism>
<evidence type="ECO:0000256" key="4">
    <source>
        <dbReference type="ARBA" id="ARBA00022833"/>
    </source>
</evidence>
<dbReference type="InterPro" id="IPR032466">
    <property type="entry name" value="Metal_Hydrolase"/>
</dbReference>
<comment type="cofactor">
    <cofactor evidence="1">
        <name>Zn(2+)</name>
        <dbReference type="ChEBI" id="CHEBI:29105"/>
    </cofactor>
</comment>
<keyword evidence="2" id="KW-0479">Metal-binding</keyword>
<dbReference type="NCBIfam" id="TIGR01430">
    <property type="entry name" value="aden_deam"/>
    <property type="match status" value="1"/>
</dbReference>
<reference evidence="6" key="1">
    <citation type="submission" date="2014-12" db="EMBL/GenBank/DDBJ databases">
        <title>Genome Sequence of Valsa Canker Pathogens Uncovers a Specific Adaption of Colonization on Woody Bark.</title>
        <authorList>
            <person name="Yin Z."/>
            <person name="Liu H."/>
            <person name="Gao X."/>
            <person name="Li Z."/>
            <person name="Song N."/>
            <person name="Ke X."/>
            <person name="Dai Q."/>
            <person name="Wu Y."/>
            <person name="Sun Y."/>
            <person name="Xu J.-R."/>
            <person name="Kang Z.K."/>
            <person name="Wang L."/>
            <person name="Huang L."/>
        </authorList>
    </citation>
    <scope>NUCLEOTIDE SEQUENCE [LARGE SCALE GENOMIC DNA]</scope>
    <source>
        <strain evidence="6">03-8</strain>
    </source>
</reference>
<dbReference type="OrthoDB" id="272271at2759"/>
<gene>
    <name evidence="6" type="ORF">VM1G_01892</name>
</gene>
<dbReference type="SMR" id="A0A194VS57"/>
<evidence type="ECO:0000313" key="7">
    <source>
        <dbReference type="Proteomes" id="UP000078559"/>
    </source>
</evidence>
<dbReference type="Proteomes" id="UP000078559">
    <property type="component" value="Chromosome 2"/>
</dbReference>
<proteinExistence type="predicted"/>
<evidence type="ECO:0000256" key="1">
    <source>
        <dbReference type="ARBA" id="ARBA00001947"/>
    </source>
</evidence>
<dbReference type="InterPro" id="IPR001365">
    <property type="entry name" value="A_deaminase_dom"/>
</dbReference>
<dbReference type="Pfam" id="PF00962">
    <property type="entry name" value="A_deaminase"/>
    <property type="match status" value="1"/>
</dbReference>
<evidence type="ECO:0000313" key="6">
    <source>
        <dbReference type="EMBL" id="KUI66768.1"/>
    </source>
</evidence>
<evidence type="ECO:0000256" key="3">
    <source>
        <dbReference type="ARBA" id="ARBA00022801"/>
    </source>
</evidence>
<feature type="domain" description="Adenosine deaminase" evidence="5">
    <location>
        <begin position="19"/>
        <end position="351"/>
    </location>
</feature>
<sequence length="359" mass="39825">MSPPSANTSPHREWLRQLPKAELHLHLEGTVTPETLVLLSKRHDTHPLTLPQARALYAYKDFRHFLATFRLVCDRLLTPDDYALIATEMMRDLRRQGVVHAEVYVAWGNILYRKPHLQVEDVMAALEDARTAFEKETAGEGEGGRGFSLLWIADATRQWGVDHVGSVFRLAAKLRNRFPSIVGVGIGGDEAAAPVELFREEYAEAARAGLRLTAHAGEATGPVQGPLEILAALDVGAERIGHGHDAQYDEDVMGVLAERQMPVEINVTSNVLTGACPSVKEHPLPKYLDKGIFCMLNSDDPAMFGSWCLDEYVVVHEELGLRLEVMRGLAKNSILASFLSQARKEELCRQVELLPLPQV</sequence>
<protein>
    <submittedName>
        <fullName evidence="6">Aminodeoxyfutalosine deaminase</fullName>
    </submittedName>
</protein>
<keyword evidence="3" id="KW-0378">Hydrolase</keyword>
<dbReference type="GO" id="GO:0046872">
    <property type="term" value="F:metal ion binding"/>
    <property type="evidence" value="ECO:0007669"/>
    <property type="project" value="UniProtKB-KW"/>
</dbReference>
<evidence type="ECO:0000259" key="5">
    <source>
        <dbReference type="Pfam" id="PF00962"/>
    </source>
</evidence>
<accession>A0A194VS57</accession>
<dbReference type="PANTHER" id="PTHR43114:SF6">
    <property type="entry name" value="ADENINE DEAMINASE"/>
    <property type="match status" value="1"/>
</dbReference>